<dbReference type="InterPro" id="IPR029033">
    <property type="entry name" value="His_PPase_superfam"/>
</dbReference>
<dbReference type="SMART" id="SM00855">
    <property type="entry name" value="PGAM"/>
    <property type="match status" value="1"/>
</dbReference>
<dbReference type="InterPro" id="IPR013078">
    <property type="entry name" value="His_Pase_superF_clade-1"/>
</dbReference>
<gene>
    <name evidence="1" type="ORF">EWH70_14835</name>
</gene>
<protein>
    <submittedName>
        <fullName evidence="1">Histidine phosphatase family protein</fullName>
    </submittedName>
</protein>
<dbReference type="PANTHER" id="PTHR48100:SF1">
    <property type="entry name" value="HISTIDINE PHOSPHATASE FAMILY PROTEIN-RELATED"/>
    <property type="match status" value="1"/>
</dbReference>
<reference evidence="1 2" key="1">
    <citation type="submission" date="2019-02" db="EMBL/GenBank/DDBJ databases">
        <title>Draft genome sequence of Amycolatopsis sp. 8-3EHSu isolated from roots of Suaeda maritima.</title>
        <authorList>
            <person name="Duangmal K."/>
            <person name="Chantavorakit T."/>
        </authorList>
    </citation>
    <scope>NUCLEOTIDE SEQUENCE [LARGE SCALE GENOMIC DNA]</scope>
    <source>
        <strain evidence="1 2">8-3EHSu</strain>
    </source>
</reference>
<dbReference type="GO" id="GO:0005737">
    <property type="term" value="C:cytoplasm"/>
    <property type="evidence" value="ECO:0007669"/>
    <property type="project" value="TreeGrafter"/>
</dbReference>
<comment type="caution">
    <text evidence="1">The sequence shown here is derived from an EMBL/GenBank/DDBJ whole genome shotgun (WGS) entry which is preliminary data.</text>
</comment>
<dbReference type="AlphaFoldDB" id="A0A4V2ELZ2"/>
<name>A0A4V2ELZ2_9PSEU</name>
<dbReference type="SUPFAM" id="SSF53254">
    <property type="entry name" value="Phosphoglycerate mutase-like"/>
    <property type="match status" value="1"/>
</dbReference>
<dbReference type="PANTHER" id="PTHR48100">
    <property type="entry name" value="BROAD-SPECIFICITY PHOSPHATASE YOR283W-RELATED"/>
    <property type="match status" value="1"/>
</dbReference>
<dbReference type="Gene3D" id="3.40.50.1240">
    <property type="entry name" value="Phosphoglycerate mutase-like"/>
    <property type="match status" value="1"/>
</dbReference>
<keyword evidence="2" id="KW-1185">Reference proteome</keyword>
<sequence length="208" mass="22663">MPEGATELVLIRHGESRAAREDSPFPLVDGHADPELAEEGQLQAKRIADRFGGQHFDALYVTPLRRTAETAAPLAQRLGLTPRLRPELREIHLGDWEGGLFRIRTAQGHPLAVRCRAEQRWEVIPGAESNDAFAARVRAGVERLAADHPGERVAVVTHAGVIAQVFALASGSTPFAFLGADNGSVSQVVVHGPQWTPRRFNDVAHLED</sequence>
<evidence type="ECO:0000313" key="1">
    <source>
        <dbReference type="EMBL" id="RZQ63255.1"/>
    </source>
</evidence>
<dbReference type="CDD" id="cd07067">
    <property type="entry name" value="HP_PGM_like"/>
    <property type="match status" value="1"/>
</dbReference>
<dbReference type="EMBL" id="SFCC01000007">
    <property type="protein sequence ID" value="RZQ63255.1"/>
    <property type="molecule type" value="Genomic_DNA"/>
</dbReference>
<dbReference type="OrthoDB" id="9783269at2"/>
<dbReference type="GO" id="GO:0016791">
    <property type="term" value="F:phosphatase activity"/>
    <property type="evidence" value="ECO:0007669"/>
    <property type="project" value="TreeGrafter"/>
</dbReference>
<accession>A0A4V2ELZ2</accession>
<dbReference type="RefSeq" id="WP_130476259.1">
    <property type="nucleotide sequence ID" value="NZ_SFCC01000007.1"/>
</dbReference>
<dbReference type="Pfam" id="PF00300">
    <property type="entry name" value="His_Phos_1"/>
    <property type="match status" value="1"/>
</dbReference>
<proteinExistence type="predicted"/>
<dbReference type="Proteomes" id="UP000292003">
    <property type="component" value="Unassembled WGS sequence"/>
</dbReference>
<organism evidence="1 2">
    <name type="scientific">Amycolatopsis suaedae</name>
    <dbReference type="NCBI Taxonomy" id="2510978"/>
    <lineage>
        <taxon>Bacteria</taxon>
        <taxon>Bacillati</taxon>
        <taxon>Actinomycetota</taxon>
        <taxon>Actinomycetes</taxon>
        <taxon>Pseudonocardiales</taxon>
        <taxon>Pseudonocardiaceae</taxon>
        <taxon>Amycolatopsis</taxon>
    </lineage>
</organism>
<evidence type="ECO:0000313" key="2">
    <source>
        <dbReference type="Proteomes" id="UP000292003"/>
    </source>
</evidence>
<dbReference type="InterPro" id="IPR050275">
    <property type="entry name" value="PGM_Phosphatase"/>
</dbReference>